<sequence>MNDNPRISYQRRLQQRQTVIFGSIAIVLALLMLVSMLWFSGVLPSPFSREFSSRPDDAQSNVVPCLPEGTPSVEYSTITVNVYNASNRTGLASSISGQLIEQGITVSEQENWGGAEPGSPVVIYSSQNALGQAYTVARLFPSAVVLLDGTTETEVLDIVLGQSFGEMKPQEELAQLGPGQELTSPEDCVVVDR</sequence>
<name>A0A3Q8WUX1_9ACTO</name>
<evidence type="ECO:0000313" key="5">
    <source>
        <dbReference type="Proteomes" id="UP000270021"/>
    </source>
</evidence>
<feature type="transmembrane region" description="Helical" evidence="2">
    <location>
        <begin position="20"/>
        <end position="39"/>
    </location>
</feature>
<feature type="domain" description="LytR/CpsA/Psr regulator C-terminal" evidence="3">
    <location>
        <begin position="77"/>
        <end position="164"/>
    </location>
</feature>
<evidence type="ECO:0000256" key="2">
    <source>
        <dbReference type="SAM" id="Phobius"/>
    </source>
</evidence>
<proteinExistence type="predicted"/>
<feature type="region of interest" description="Disordered" evidence="1">
    <location>
        <begin position="174"/>
        <end position="193"/>
    </location>
</feature>
<dbReference type="EMBL" id="CP034438">
    <property type="protein sequence ID" value="AZN30489.1"/>
    <property type="molecule type" value="Genomic_DNA"/>
</dbReference>
<dbReference type="InterPro" id="IPR027381">
    <property type="entry name" value="LytR/CpsA/Psr_C"/>
</dbReference>
<keyword evidence="2" id="KW-0812">Transmembrane</keyword>
<organism evidence="4 5">
    <name type="scientific">Flaviflexus salsibiostraticola</name>
    <dbReference type="NCBI Taxonomy" id="1282737"/>
    <lineage>
        <taxon>Bacteria</taxon>
        <taxon>Bacillati</taxon>
        <taxon>Actinomycetota</taxon>
        <taxon>Actinomycetes</taxon>
        <taxon>Actinomycetales</taxon>
        <taxon>Actinomycetaceae</taxon>
        <taxon>Flaviflexus</taxon>
    </lineage>
</organism>
<gene>
    <name evidence="4" type="ORF">EJO69_09350</name>
</gene>
<protein>
    <submittedName>
        <fullName evidence="4">LytR family transcriptional regulator</fullName>
    </submittedName>
</protein>
<evidence type="ECO:0000256" key="1">
    <source>
        <dbReference type="SAM" id="MobiDB-lite"/>
    </source>
</evidence>
<reference evidence="4 5" key="1">
    <citation type="submission" date="2018-12" db="EMBL/GenBank/DDBJ databases">
        <title>Complete genome sequence of Flaviflexus salsibiostraticola KCTC 33148.</title>
        <authorList>
            <person name="Bae J.-W."/>
        </authorList>
    </citation>
    <scope>NUCLEOTIDE SEQUENCE [LARGE SCALE GENOMIC DNA]</scope>
    <source>
        <strain evidence="4 5">KCTC 33148</strain>
    </source>
</reference>
<dbReference type="Pfam" id="PF13399">
    <property type="entry name" value="LytR_C"/>
    <property type="match status" value="1"/>
</dbReference>
<evidence type="ECO:0000259" key="3">
    <source>
        <dbReference type="Pfam" id="PF13399"/>
    </source>
</evidence>
<keyword evidence="2" id="KW-0472">Membrane</keyword>
<keyword evidence="5" id="KW-1185">Reference proteome</keyword>
<dbReference type="AlphaFoldDB" id="A0A3Q8WUX1"/>
<dbReference type="Gene3D" id="3.30.70.2390">
    <property type="match status" value="1"/>
</dbReference>
<evidence type="ECO:0000313" key="4">
    <source>
        <dbReference type="EMBL" id="AZN30489.1"/>
    </source>
</evidence>
<dbReference type="Proteomes" id="UP000270021">
    <property type="component" value="Chromosome"/>
</dbReference>
<dbReference type="KEGG" id="fsl:EJO69_09350"/>
<dbReference type="OrthoDB" id="3267444at2"/>
<accession>A0A3Q8WUX1</accession>
<dbReference type="RefSeq" id="WP_126041270.1">
    <property type="nucleotide sequence ID" value="NZ_CP034438.1"/>
</dbReference>
<keyword evidence="2" id="KW-1133">Transmembrane helix</keyword>